<dbReference type="EMBL" id="JBHMEY010000071">
    <property type="protein sequence ID" value="MFB9098245.1"/>
    <property type="molecule type" value="Genomic_DNA"/>
</dbReference>
<name>A0ABV5GTS8_9FLAO</name>
<evidence type="ECO:0000313" key="3">
    <source>
        <dbReference type="EMBL" id="MFB9098245.1"/>
    </source>
</evidence>
<evidence type="ECO:0000256" key="1">
    <source>
        <dbReference type="SAM" id="SignalP"/>
    </source>
</evidence>
<dbReference type="InterPro" id="IPR048990">
    <property type="entry name" value="StcE_b-sandwich"/>
</dbReference>
<accession>A0ABV5GTS8</accession>
<keyword evidence="4" id="KW-1185">Reference proteome</keyword>
<feature type="domain" description="Metalloprotease StcE beta-sandwich" evidence="2">
    <location>
        <begin position="338"/>
        <end position="404"/>
    </location>
</feature>
<comment type="caution">
    <text evidence="3">The sequence shown here is derived from an EMBL/GenBank/DDBJ whole genome shotgun (WGS) entry which is preliminary data.</text>
</comment>
<feature type="signal peptide" evidence="1">
    <location>
        <begin position="1"/>
        <end position="22"/>
    </location>
</feature>
<organism evidence="3 4">
    <name type="scientific">Flavobacterium jumunjinense</name>
    <dbReference type="NCBI Taxonomy" id="998845"/>
    <lineage>
        <taxon>Bacteria</taxon>
        <taxon>Pseudomonadati</taxon>
        <taxon>Bacteroidota</taxon>
        <taxon>Flavobacteriia</taxon>
        <taxon>Flavobacteriales</taxon>
        <taxon>Flavobacteriaceae</taxon>
        <taxon>Flavobacterium</taxon>
    </lineage>
</organism>
<dbReference type="Proteomes" id="UP001589607">
    <property type="component" value="Unassembled WGS sequence"/>
</dbReference>
<sequence length="406" mass="42192">MKQNYCYLLLLFSIAHFTFGQVGVGTTTPNGAFEINSSTQGLVMPRVSLTSSNVAAPVVNPNGGAILSGTMIYNTATAGSSPNNVVPGYYFWDGTKWLRVTTQSTASNPDWSIAGNTGTTAGTHFIGTTDAVDFVAKTNNTERLRIKSTGNIGVGTTNPLNYLHLNEAGQTTGISTSYVKGQIITATGAGFAGGLSGPGLYLENLTNTAGNKLMKMNYTSNLANKGILNFQAVSDNASTSVAAVMALTHDGLVGIGTIDPANKLEITHGSAGNSGLRFTNLTAASTATTPAPSNKVLTVNANGDVVLVSYTELNKAAVTANRQTGSSGSTISVGTMAYENYDGNYSNNLVLPASAPYIGFELTIYCGSTFSTTILNTNTDMGASTTITTGNSKHFKWGGGKWQLLN</sequence>
<dbReference type="Gene3D" id="2.60.120.1230">
    <property type="match status" value="1"/>
</dbReference>
<proteinExistence type="predicted"/>
<keyword evidence="1" id="KW-0732">Signal</keyword>
<dbReference type="RefSeq" id="WP_236452944.1">
    <property type="nucleotide sequence ID" value="NZ_CBCSGE010000019.1"/>
</dbReference>
<gene>
    <name evidence="3" type="ORF">ACFFVF_17180</name>
</gene>
<dbReference type="Pfam" id="PF20944">
    <property type="entry name" value="StcE_b-sandwich"/>
    <property type="match status" value="1"/>
</dbReference>
<feature type="chain" id="PRO_5047262756" description="Metalloprotease StcE beta-sandwich domain-containing protein" evidence="1">
    <location>
        <begin position="23"/>
        <end position="406"/>
    </location>
</feature>
<evidence type="ECO:0000259" key="2">
    <source>
        <dbReference type="Pfam" id="PF20944"/>
    </source>
</evidence>
<evidence type="ECO:0000313" key="4">
    <source>
        <dbReference type="Proteomes" id="UP001589607"/>
    </source>
</evidence>
<protein>
    <recommendedName>
        <fullName evidence="2">Metalloprotease StcE beta-sandwich domain-containing protein</fullName>
    </recommendedName>
</protein>
<reference evidence="3 4" key="1">
    <citation type="submission" date="2024-09" db="EMBL/GenBank/DDBJ databases">
        <authorList>
            <person name="Sun Q."/>
            <person name="Mori K."/>
        </authorList>
    </citation>
    <scope>NUCLEOTIDE SEQUENCE [LARGE SCALE GENOMIC DNA]</scope>
    <source>
        <strain evidence="3 4">CECT 7955</strain>
    </source>
</reference>